<keyword evidence="2" id="KW-0433">Leucine-rich repeat</keyword>
<evidence type="ECO:0000313" key="5">
    <source>
        <dbReference type="RefSeq" id="XP_040592736.1"/>
    </source>
</evidence>
<keyword evidence="4" id="KW-1185">Reference proteome</keyword>
<dbReference type="PIRSF" id="PIRSF038286">
    <property type="entry name" value="PRAME"/>
    <property type="match status" value="1"/>
</dbReference>
<dbReference type="SUPFAM" id="SSF52047">
    <property type="entry name" value="RNI-like"/>
    <property type="match status" value="1"/>
</dbReference>
<dbReference type="PANTHER" id="PTHR14224">
    <property type="entry name" value="SIMILAR TO PREFERENTIALLY EXPRESSED ANTIGEN IN MELANOMA-LIKE 3"/>
    <property type="match status" value="1"/>
</dbReference>
<accession>A0ABM2WTZ2</accession>
<dbReference type="Proteomes" id="UP000886700">
    <property type="component" value="Unplaced"/>
</dbReference>
<comment type="similarity">
    <text evidence="1">Belongs to the PRAME family.</text>
</comment>
<gene>
    <name evidence="5" type="primary">LOC121136410</name>
</gene>
<dbReference type="RefSeq" id="XP_040592736.1">
    <property type="nucleotide sequence ID" value="XM_040736802.1"/>
</dbReference>
<evidence type="ECO:0000313" key="4">
    <source>
        <dbReference type="Proteomes" id="UP000886700"/>
    </source>
</evidence>
<reference evidence="5" key="1">
    <citation type="submission" date="2025-08" db="UniProtKB">
        <authorList>
            <consortium name="RefSeq"/>
        </authorList>
    </citation>
    <scope>IDENTIFICATION</scope>
    <source>
        <tissue evidence="5">Liver</tissue>
    </source>
</reference>
<name>A0ABM2WTZ2_MESAU</name>
<sequence length="482" mass="55841">MSIYKPPTLHELAVQSLLWNEATTISTLEYLPINLFPQVFKEAFTGRRMGLLKAMVVAWPFSYLPVGALMKTPDVELFQAVLDGVDILQTQKVRPRSWRLGILDLRNMNQDFWDVWAGRDWYYSTETERNAQVCNELRQDLKVVTELSLSSHLKEDQAHLLHWAQQRKDRVRLCCVKMKICDSPIEIIKEVLDIFPPDYIEELELYTSQVQPFLCHIAPHLDRMTRLHKFNVIHMVLNIHTVKNTLADIEMFPVQFLSHFCKLNSLKHLSIDGIYFLPGHMHVLFGYNFLFFPRCLKSPLETLTIALCRLSQSDLKQLSQCQGLWQLKHLKFRNVVLSRLGAPHLRVLLENTADTLQTLELVECWMEDSQFSALLPALSLCSHLNTVNFCDNKISTAVLKKLLQSVANLSNITVEFYPAPLECYDPLGSVLVEKFAQLCPELLDIRCAKRQPNTIRFTTDICLECYMPCFYDTEARLCQCWQ</sequence>
<dbReference type="InterPro" id="IPR032675">
    <property type="entry name" value="LRR_dom_sf"/>
</dbReference>
<dbReference type="Gene3D" id="3.80.10.10">
    <property type="entry name" value="Ribonuclease Inhibitor"/>
    <property type="match status" value="1"/>
</dbReference>
<keyword evidence="3" id="KW-0677">Repeat</keyword>
<protein>
    <submittedName>
        <fullName evidence="5">LOW QUALITY PROTEIN: PRAME family member 12-like</fullName>
    </submittedName>
</protein>
<evidence type="ECO:0000256" key="2">
    <source>
        <dbReference type="ARBA" id="ARBA00022614"/>
    </source>
</evidence>
<evidence type="ECO:0000256" key="3">
    <source>
        <dbReference type="ARBA" id="ARBA00022737"/>
    </source>
</evidence>
<proteinExistence type="inferred from homology"/>
<dbReference type="PANTHER" id="PTHR14224:SF3">
    <property type="entry name" value="PRAME LIKE 17-RELATED"/>
    <property type="match status" value="1"/>
</dbReference>
<organism evidence="4 5">
    <name type="scientific">Mesocricetus auratus</name>
    <name type="common">Golden hamster</name>
    <dbReference type="NCBI Taxonomy" id="10036"/>
    <lineage>
        <taxon>Eukaryota</taxon>
        <taxon>Metazoa</taxon>
        <taxon>Chordata</taxon>
        <taxon>Craniata</taxon>
        <taxon>Vertebrata</taxon>
        <taxon>Euteleostomi</taxon>
        <taxon>Mammalia</taxon>
        <taxon>Eutheria</taxon>
        <taxon>Euarchontoglires</taxon>
        <taxon>Glires</taxon>
        <taxon>Rodentia</taxon>
        <taxon>Myomorpha</taxon>
        <taxon>Muroidea</taxon>
        <taxon>Cricetidae</taxon>
        <taxon>Cricetinae</taxon>
        <taxon>Mesocricetus</taxon>
    </lineage>
</organism>
<dbReference type="InterPro" id="IPR026271">
    <property type="entry name" value="PRAME"/>
</dbReference>
<dbReference type="GeneID" id="121136410"/>
<dbReference type="InterPro" id="IPR050694">
    <property type="entry name" value="LRRC14/PRAME"/>
</dbReference>
<evidence type="ECO:0000256" key="1">
    <source>
        <dbReference type="ARBA" id="ARBA00009608"/>
    </source>
</evidence>